<evidence type="ECO:0000313" key="3">
    <source>
        <dbReference type="Proteomes" id="UP000824120"/>
    </source>
</evidence>
<dbReference type="Proteomes" id="UP000824120">
    <property type="component" value="Chromosome 6"/>
</dbReference>
<dbReference type="PANTHER" id="PTHR31286">
    <property type="entry name" value="GLYCINE-RICH CELL WALL STRUCTURAL PROTEIN 1.8-LIKE"/>
    <property type="match status" value="1"/>
</dbReference>
<dbReference type="InterPro" id="IPR040256">
    <property type="entry name" value="At4g02000-like"/>
</dbReference>
<dbReference type="OrthoDB" id="10382718at2759"/>
<protein>
    <recommendedName>
        <fullName evidence="4">DUF4283 domain-containing protein</fullName>
    </recommendedName>
</protein>
<organism evidence="2 3">
    <name type="scientific">Solanum commersonii</name>
    <name type="common">Commerson's wild potato</name>
    <name type="synonym">Commerson's nightshade</name>
    <dbReference type="NCBI Taxonomy" id="4109"/>
    <lineage>
        <taxon>Eukaryota</taxon>
        <taxon>Viridiplantae</taxon>
        <taxon>Streptophyta</taxon>
        <taxon>Embryophyta</taxon>
        <taxon>Tracheophyta</taxon>
        <taxon>Spermatophyta</taxon>
        <taxon>Magnoliopsida</taxon>
        <taxon>eudicotyledons</taxon>
        <taxon>Gunneridae</taxon>
        <taxon>Pentapetalae</taxon>
        <taxon>asterids</taxon>
        <taxon>lamiids</taxon>
        <taxon>Solanales</taxon>
        <taxon>Solanaceae</taxon>
        <taxon>Solanoideae</taxon>
        <taxon>Solaneae</taxon>
        <taxon>Solanum</taxon>
    </lineage>
</organism>
<evidence type="ECO:0000256" key="1">
    <source>
        <dbReference type="SAM" id="MobiDB-lite"/>
    </source>
</evidence>
<dbReference type="AlphaFoldDB" id="A0A9J5YQX1"/>
<evidence type="ECO:0000313" key="2">
    <source>
        <dbReference type="EMBL" id="KAG5601508.1"/>
    </source>
</evidence>
<feature type="region of interest" description="Disordered" evidence="1">
    <location>
        <begin position="461"/>
        <end position="482"/>
    </location>
</feature>
<gene>
    <name evidence="2" type="ORF">H5410_032878</name>
</gene>
<name>A0A9J5YQX1_SOLCO</name>
<reference evidence="2 3" key="1">
    <citation type="submission" date="2020-09" db="EMBL/GenBank/DDBJ databases">
        <title>De no assembly of potato wild relative species, Solanum commersonii.</title>
        <authorList>
            <person name="Cho K."/>
        </authorList>
    </citation>
    <scope>NUCLEOTIDE SEQUENCE [LARGE SCALE GENOMIC DNA]</scope>
    <source>
        <strain evidence="2">LZ3.2</strain>
        <tissue evidence="2">Leaf</tissue>
    </source>
</reference>
<dbReference type="EMBL" id="JACXVP010000006">
    <property type="protein sequence ID" value="KAG5601508.1"/>
    <property type="molecule type" value="Genomic_DNA"/>
</dbReference>
<dbReference type="PANTHER" id="PTHR31286:SF104">
    <property type="entry name" value="PEROXIDASE"/>
    <property type="match status" value="1"/>
</dbReference>
<feature type="region of interest" description="Disordered" evidence="1">
    <location>
        <begin position="374"/>
        <end position="393"/>
    </location>
</feature>
<accession>A0A9J5YQX1</accession>
<keyword evidence="3" id="KW-1185">Reference proteome</keyword>
<comment type="caution">
    <text evidence="2">The sequence shown here is derived from an EMBL/GenBank/DDBJ whole genome shotgun (WGS) entry which is preliminary data.</text>
</comment>
<proteinExistence type="predicted"/>
<evidence type="ECO:0008006" key="4">
    <source>
        <dbReference type="Google" id="ProtNLM"/>
    </source>
</evidence>
<sequence>MKLKKSLLSFASAVGKPVALDKATKKRTRPSTARVKVILDILDKHPKKIKVFFVDKDSGKVIEHYQEFVYDNLPRYCIHCKRQGHDENSCRVFLGKVGVKNQNDATDKGTAVEQYQGDAKEIINAKFQSKSNKEEHRQLVFDDNFGEGRDSRNNLGVVRDATVDRAFVNSFEEATTFNSNNEENLEIKGKSIEAARLGVGKDGVLGSPNVVAAKQDNFIAENSNNEWTLVSHKKKEGVSKSSNNQILHQQNSTEVELDRSNIVIKCTQFNVSRDENIGQQERIHGTDELSTEFGSTLGKSEHVTGVLQHTQNSAQFDKDINNLGLVPRDLNKNREHVDQQVVLTHENEFIVIEEIVGKEISPNTPIMVVSDPEKATSDLNVPKEKQKETSASKWADLVKEEENITSPPMSKLIPQAPEFVPTSKANPSMTMTVDSFKKSLAMNTKDIKVLAKSHDPEVIVSGNSPTAAYDTDLGTDMSDGDDEEEMFDICFDKVAKEGDLSPRQQRSVEATK</sequence>